<dbReference type="PANTHER" id="PTHR12192:SF2">
    <property type="entry name" value="GLUTATHIONE-SPECIFIC GAMMA-GLUTAMYLCYCLOTRANSFERASE 2"/>
    <property type="match status" value="1"/>
</dbReference>
<protein>
    <recommendedName>
        <fullName evidence="1">glutathione-specific gamma-glutamylcyclotransferase</fullName>
        <ecNumber evidence="1">4.3.2.7</ecNumber>
    </recommendedName>
</protein>
<proteinExistence type="predicted"/>
<dbReference type="Pfam" id="PF04752">
    <property type="entry name" value="ChaC"/>
    <property type="match status" value="1"/>
</dbReference>
<dbReference type="GO" id="GO:0061928">
    <property type="term" value="F:glutathione specific gamma-glutamylcyclotransferase activity"/>
    <property type="evidence" value="ECO:0007669"/>
    <property type="project" value="UniProtKB-EC"/>
</dbReference>
<dbReference type="EMBL" id="JAGHQM010000062">
    <property type="protein sequence ID" value="KAH0565771.1"/>
    <property type="molecule type" value="Genomic_DNA"/>
</dbReference>
<accession>A0A9P8RT99</accession>
<keyword evidence="4" id="KW-1185">Reference proteome</keyword>
<dbReference type="GO" id="GO:0005737">
    <property type="term" value="C:cytoplasm"/>
    <property type="evidence" value="ECO:0007669"/>
    <property type="project" value="TreeGrafter"/>
</dbReference>
<evidence type="ECO:0000313" key="3">
    <source>
        <dbReference type="EMBL" id="KAH0565771.1"/>
    </source>
</evidence>
<evidence type="ECO:0000256" key="1">
    <source>
        <dbReference type="ARBA" id="ARBA00012344"/>
    </source>
</evidence>
<dbReference type="PANTHER" id="PTHR12192">
    <property type="entry name" value="CATION TRANSPORT PROTEIN CHAC-RELATED"/>
    <property type="match status" value="1"/>
</dbReference>
<reference evidence="3" key="1">
    <citation type="submission" date="2021-03" db="EMBL/GenBank/DDBJ databases">
        <title>Comparative genomics and phylogenomic investigation of the class Geoglossomycetes provide insights into ecological specialization and systematics.</title>
        <authorList>
            <person name="Melie T."/>
            <person name="Pirro S."/>
            <person name="Miller A.N."/>
            <person name="Quandt A."/>
        </authorList>
    </citation>
    <scope>NUCLEOTIDE SEQUENCE</scope>
    <source>
        <strain evidence="3">CAQ_001_2017</strain>
    </source>
</reference>
<dbReference type="InterPro" id="IPR006840">
    <property type="entry name" value="ChaC"/>
</dbReference>
<evidence type="ECO:0000313" key="4">
    <source>
        <dbReference type="Proteomes" id="UP000750711"/>
    </source>
</evidence>
<name>A0A9P8RT99_9PEZI</name>
<dbReference type="Proteomes" id="UP000750711">
    <property type="component" value="Unassembled WGS sequence"/>
</dbReference>
<evidence type="ECO:0000256" key="2">
    <source>
        <dbReference type="ARBA" id="ARBA00023239"/>
    </source>
</evidence>
<gene>
    <name evidence="3" type="ORF">GP486_000841</name>
</gene>
<dbReference type="EC" id="4.3.2.7" evidence="1"/>
<sequence length="170" mass="18895">MSDDSGSSLQDVGEYTAADSKVWGVAYRIVSSRVAEVKEHLDIRENKGYSIHYAAFYPAASRSYKGSIQTMVYIGTPDNPHFTGPQDPQELAECIWRSRGLSGENKEYLFGLAESLEWLSPENGDEHVRDLVARVRAMENRAVVMPQVQLGKVTGPLDQYTPPSSEVPEN</sequence>
<comment type="caution">
    <text evidence="3">The sequence shown here is derived from an EMBL/GenBank/DDBJ whole genome shotgun (WGS) entry which is preliminary data.</text>
</comment>
<dbReference type="AlphaFoldDB" id="A0A9P8RT99"/>
<keyword evidence="2" id="KW-0456">Lyase</keyword>
<organism evidence="3 4">
    <name type="scientific">Trichoglossum hirsutum</name>
    <dbReference type="NCBI Taxonomy" id="265104"/>
    <lineage>
        <taxon>Eukaryota</taxon>
        <taxon>Fungi</taxon>
        <taxon>Dikarya</taxon>
        <taxon>Ascomycota</taxon>
        <taxon>Pezizomycotina</taxon>
        <taxon>Geoglossomycetes</taxon>
        <taxon>Geoglossales</taxon>
        <taxon>Geoglossaceae</taxon>
        <taxon>Trichoglossum</taxon>
    </lineage>
</organism>
<dbReference type="GO" id="GO:0006751">
    <property type="term" value="P:glutathione catabolic process"/>
    <property type="evidence" value="ECO:0007669"/>
    <property type="project" value="InterPro"/>
</dbReference>